<dbReference type="PANTHER" id="PTHR43638">
    <property type="entry name" value="OXIDOREDUCTASE, ALDO/KETO REDUCTASE FAMILY PROTEIN"/>
    <property type="match status" value="1"/>
</dbReference>
<evidence type="ECO:0000313" key="2">
    <source>
        <dbReference type="EMBL" id="KAK2998730.1"/>
    </source>
</evidence>
<evidence type="ECO:0000259" key="1">
    <source>
        <dbReference type="Pfam" id="PF00248"/>
    </source>
</evidence>
<protein>
    <recommendedName>
        <fullName evidence="1">NADP-dependent oxidoreductase domain-containing protein</fullName>
    </recommendedName>
</protein>
<name>A0AA88V068_9ASTE</name>
<dbReference type="AlphaFoldDB" id="A0AA88V068"/>
<proteinExistence type="predicted"/>
<gene>
    <name evidence="2" type="ORF">RJ639_022765</name>
</gene>
<feature type="domain" description="NADP-dependent oxidoreductase" evidence="1">
    <location>
        <begin position="74"/>
        <end position="143"/>
    </location>
</feature>
<accession>A0AA88V068</accession>
<dbReference type="InterPro" id="IPR036812">
    <property type="entry name" value="NAD(P)_OxRdtase_dom_sf"/>
</dbReference>
<reference evidence="2" key="1">
    <citation type="submission" date="2022-12" db="EMBL/GenBank/DDBJ databases">
        <title>Draft genome assemblies for two species of Escallonia (Escalloniales).</title>
        <authorList>
            <person name="Chanderbali A."/>
            <person name="Dervinis C."/>
            <person name="Anghel I."/>
            <person name="Soltis D."/>
            <person name="Soltis P."/>
            <person name="Zapata F."/>
        </authorList>
    </citation>
    <scope>NUCLEOTIDE SEQUENCE</scope>
    <source>
        <strain evidence="2">UCBG64.0493</strain>
        <tissue evidence="2">Leaf</tissue>
    </source>
</reference>
<dbReference type="Pfam" id="PF00248">
    <property type="entry name" value="Aldo_ket_red"/>
    <property type="match status" value="1"/>
</dbReference>
<evidence type="ECO:0000313" key="3">
    <source>
        <dbReference type="Proteomes" id="UP001188597"/>
    </source>
</evidence>
<dbReference type="Proteomes" id="UP001188597">
    <property type="component" value="Unassembled WGS sequence"/>
</dbReference>
<sequence>MKEKMRMPQQCSISSRHRHPMARGSCNRLHRHHRYWRIGHLTTSGGQICCTAMPQRHVVASSGKALGDFSEHITCNLQPLINRIREIGQNYSKTPTQVVLNWLIAQENVVPIPGAKNSEQAKEFAGALGWRLTKEEIDELRSMAAETKPVVGFPVEKL</sequence>
<keyword evidence="3" id="KW-1185">Reference proteome</keyword>
<dbReference type="PANTHER" id="PTHR43638:SF3">
    <property type="entry name" value="ALDEHYDE REDUCTASE"/>
    <property type="match status" value="1"/>
</dbReference>
<comment type="caution">
    <text evidence="2">The sequence shown here is derived from an EMBL/GenBank/DDBJ whole genome shotgun (WGS) entry which is preliminary data.</text>
</comment>
<organism evidence="2 3">
    <name type="scientific">Escallonia herrerae</name>
    <dbReference type="NCBI Taxonomy" id="1293975"/>
    <lineage>
        <taxon>Eukaryota</taxon>
        <taxon>Viridiplantae</taxon>
        <taxon>Streptophyta</taxon>
        <taxon>Embryophyta</taxon>
        <taxon>Tracheophyta</taxon>
        <taxon>Spermatophyta</taxon>
        <taxon>Magnoliopsida</taxon>
        <taxon>eudicotyledons</taxon>
        <taxon>Gunneridae</taxon>
        <taxon>Pentapetalae</taxon>
        <taxon>asterids</taxon>
        <taxon>campanulids</taxon>
        <taxon>Escalloniales</taxon>
        <taxon>Escalloniaceae</taxon>
        <taxon>Escallonia</taxon>
    </lineage>
</organism>
<dbReference type="EMBL" id="JAVXUP010003524">
    <property type="protein sequence ID" value="KAK2998730.1"/>
    <property type="molecule type" value="Genomic_DNA"/>
</dbReference>
<dbReference type="SUPFAM" id="SSF51430">
    <property type="entry name" value="NAD(P)-linked oxidoreductase"/>
    <property type="match status" value="1"/>
</dbReference>
<dbReference type="Gene3D" id="3.20.20.100">
    <property type="entry name" value="NADP-dependent oxidoreductase domain"/>
    <property type="match status" value="1"/>
</dbReference>
<dbReference type="InterPro" id="IPR023210">
    <property type="entry name" value="NADP_OxRdtase_dom"/>
</dbReference>